<evidence type="ECO:0000313" key="3">
    <source>
        <dbReference type="EMBL" id="OSP89574.1"/>
    </source>
</evidence>
<evidence type="ECO:0000259" key="2">
    <source>
        <dbReference type="PROSITE" id="PS51898"/>
    </source>
</evidence>
<dbReference type="Gene3D" id="1.10.443.10">
    <property type="entry name" value="Intergrase catalytic core"/>
    <property type="match status" value="1"/>
</dbReference>
<name>A0A1X4JLB3_9LACO</name>
<dbReference type="Proteomes" id="UP000193588">
    <property type="component" value="Unassembled WGS sequence"/>
</dbReference>
<dbReference type="GO" id="GO:0003677">
    <property type="term" value="F:DNA binding"/>
    <property type="evidence" value="ECO:0007669"/>
    <property type="project" value="InterPro"/>
</dbReference>
<sequence>MVFSKIQKLITTYIYRNLTRLDIHRITFHQLRHSHVTFLMYHDVDIAYISKRLGHSNIQVTLNNYAHMVKEKEAEQEVYLDSLFN</sequence>
<dbReference type="InterPro" id="IPR011010">
    <property type="entry name" value="DNA_brk_join_enz"/>
</dbReference>
<dbReference type="PROSITE" id="PS51898">
    <property type="entry name" value="TYR_RECOMBINASE"/>
    <property type="match status" value="1"/>
</dbReference>
<dbReference type="Pfam" id="PF00589">
    <property type="entry name" value="Phage_integrase"/>
    <property type="match status" value="1"/>
</dbReference>
<evidence type="ECO:0000256" key="1">
    <source>
        <dbReference type="ARBA" id="ARBA00023172"/>
    </source>
</evidence>
<reference evidence="3 4" key="1">
    <citation type="submission" date="2017-04" db="EMBL/GenBank/DDBJ databases">
        <title>The genome sequence of Weissella cibaria isolated from wild Drosophila.</title>
        <authorList>
            <person name="Ricks N.J."/>
            <person name="Carroll C."/>
            <person name="Walters A."/>
            <person name="Newell P.D."/>
            <person name="Chaston J.M."/>
        </authorList>
    </citation>
    <scope>NUCLEOTIDE SEQUENCE [LARGE SCALE GENOMIC DNA]</scope>
    <source>
        <strain evidence="3 4">DmW_103</strain>
    </source>
</reference>
<protein>
    <recommendedName>
        <fullName evidence="2">Tyr recombinase domain-containing protein</fullName>
    </recommendedName>
</protein>
<accession>A0A1X4JLB3</accession>
<keyword evidence="1" id="KW-0233">DNA recombination</keyword>
<proteinExistence type="predicted"/>
<dbReference type="AlphaFoldDB" id="A0A1X4JLB3"/>
<dbReference type="SUPFAM" id="SSF56349">
    <property type="entry name" value="DNA breaking-rejoining enzymes"/>
    <property type="match status" value="1"/>
</dbReference>
<dbReference type="GO" id="GO:0015074">
    <property type="term" value="P:DNA integration"/>
    <property type="evidence" value="ECO:0007669"/>
    <property type="project" value="InterPro"/>
</dbReference>
<dbReference type="InterPro" id="IPR002104">
    <property type="entry name" value="Integrase_catalytic"/>
</dbReference>
<gene>
    <name evidence="3" type="ORF">B9D04_03375</name>
</gene>
<comment type="caution">
    <text evidence="3">The sequence shown here is derived from an EMBL/GenBank/DDBJ whole genome shotgun (WGS) entry which is preliminary data.</text>
</comment>
<dbReference type="InterPro" id="IPR013762">
    <property type="entry name" value="Integrase-like_cat_sf"/>
</dbReference>
<dbReference type="EMBL" id="NDXJ01000005">
    <property type="protein sequence ID" value="OSP89574.1"/>
    <property type="molecule type" value="Genomic_DNA"/>
</dbReference>
<dbReference type="GO" id="GO:0006310">
    <property type="term" value="P:DNA recombination"/>
    <property type="evidence" value="ECO:0007669"/>
    <property type="project" value="UniProtKB-KW"/>
</dbReference>
<evidence type="ECO:0000313" key="4">
    <source>
        <dbReference type="Proteomes" id="UP000193588"/>
    </source>
</evidence>
<feature type="domain" description="Tyr recombinase" evidence="2">
    <location>
        <begin position="1"/>
        <end position="80"/>
    </location>
</feature>
<organism evidence="3 4">
    <name type="scientific">Weissella cibaria</name>
    <dbReference type="NCBI Taxonomy" id="137591"/>
    <lineage>
        <taxon>Bacteria</taxon>
        <taxon>Bacillati</taxon>
        <taxon>Bacillota</taxon>
        <taxon>Bacilli</taxon>
        <taxon>Lactobacillales</taxon>
        <taxon>Lactobacillaceae</taxon>
        <taxon>Weissella</taxon>
    </lineage>
</organism>
<dbReference type="RefSeq" id="WP_085637845.1">
    <property type="nucleotide sequence ID" value="NZ_JARXOD010000001.1"/>
</dbReference>